<evidence type="ECO:0008006" key="3">
    <source>
        <dbReference type="Google" id="ProtNLM"/>
    </source>
</evidence>
<proteinExistence type="predicted"/>
<evidence type="ECO:0000313" key="2">
    <source>
        <dbReference type="Proteomes" id="UP001297092"/>
    </source>
</evidence>
<name>A0ABS5S2N5_9FLAO</name>
<keyword evidence="2" id="KW-1185">Reference proteome</keyword>
<dbReference type="RefSeq" id="WP_214112338.1">
    <property type="nucleotide sequence ID" value="NZ_JAHCTB010000002.1"/>
</dbReference>
<dbReference type="EMBL" id="JAHCTB010000002">
    <property type="protein sequence ID" value="MBT0607471.1"/>
    <property type="molecule type" value="Genomic_DNA"/>
</dbReference>
<dbReference type="Proteomes" id="UP001297092">
    <property type="component" value="Unassembled WGS sequence"/>
</dbReference>
<protein>
    <recommendedName>
        <fullName evidence="3">Glycine dehydrogenase</fullName>
    </recommendedName>
</protein>
<organism evidence="1 2">
    <name type="scientific">Aequorivita echinoideorum</name>
    <dbReference type="NCBI Taxonomy" id="1549647"/>
    <lineage>
        <taxon>Bacteria</taxon>
        <taxon>Pseudomonadati</taxon>
        <taxon>Bacteroidota</taxon>
        <taxon>Flavobacteriia</taxon>
        <taxon>Flavobacteriales</taxon>
        <taxon>Flavobacteriaceae</taxon>
        <taxon>Aequorivita</taxon>
    </lineage>
</organism>
<reference evidence="1 2" key="1">
    <citation type="submission" date="2021-05" db="EMBL/GenBank/DDBJ databases">
        <title>Aequorivita echinoideorum JCM 30378 genome.</title>
        <authorList>
            <person name="Zhang H."/>
            <person name="Li C."/>
        </authorList>
    </citation>
    <scope>NUCLEOTIDE SEQUENCE [LARGE SCALE GENOMIC DNA]</scope>
    <source>
        <strain evidence="1 2">JCM30378</strain>
    </source>
</reference>
<evidence type="ECO:0000313" key="1">
    <source>
        <dbReference type="EMBL" id="MBT0607471.1"/>
    </source>
</evidence>
<gene>
    <name evidence="1" type="ORF">KIV10_04690</name>
</gene>
<sequence length="81" mass="9590">MGLFIKCEEAQQICDKSQYKETSFFQKIIHFFHLAICKFCRTYTKSNTQLTKSLHDSRLRTLNSEEKRALQDKIQQNLSAE</sequence>
<accession>A0ABS5S2N5</accession>
<comment type="caution">
    <text evidence="1">The sequence shown here is derived from an EMBL/GenBank/DDBJ whole genome shotgun (WGS) entry which is preliminary data.</text>
</comment>